<evidence type="ECO:0000313" key="1">
    <source>
        <dbReference type="EMBL" id="GAA5531566.1"/>
    </source>
</evidence>
<comment type="caution">
    <text evidence="1">The sequence shown here is derived from an EMBL/GenBank/DDBJ whole genome shotgun (WGS) entry which is preliminary data.</text>
</comment>
<dbReference type="Proteomes" id="UP001428290">
    <property type="component" value="Unassembled WGS sequence"/>
</dbReference>
<name>A0ABP9XAS2_9CHLR</name>
<sequence length="66" mass="7017">MVLGILGLAGIGFLRVLPTLLGVPDNYDFRAYYLAGEVLNTHGNIYDDGAMAAAAATKGIPTFPRY</sequence>
<evidence type="ECO:0000313" key="2">
    <source>
        <dbReference type="Proteomes" id="UP001428290"/>
    </source>
</evidence>
<protein>
    <submittedName>
        <fullName evidence="1">Uncharacterized protein</fullName>
    </submittedName>
</protein>
<dbReference type="EMBL" id="BAABRU010000064">
    <property type="protein sequence ID" value="GAA5531566.1"/>
    <property type="molecule type" value="Genomic_DNA"/>
</dbReference>
<organism evidence="1 2">
    <name type="scientific">Herpetosiphon gulosus</name>
    <dbReference type="NCBI Taxonomy" id="1973496"/>
    <lineage>
        <taxon>Bacteria</taxon>
        <taxon>Bacillati</taxon>
        <taxon>Chloroflexota</taxon>
        <taxon>Chloroflexia</taxon>
        <taxon>Herpetosiphonales</taxon>
        <taxon>Herpetosiphonaceae</taxon>
        <taxon>Herpetosiphon</taxon>
    </lineage>
</organism>
<keyword evidence="2" id="KW-1185">Reference proteome</keyword>
<accession>A0ABP9XAS2</accession>
<proteinExistence type="predicted"/>
<reference evidence="1 2" key="1">
    <citation type="submission" date="2024-02" db="EMBL/GenBank/DDBJ databases">
        <title>Herpetosiphon gulosus NBRC 112829.</title>
        <authorList>
            <person name="Ichikawa N."/>
            <person name="Katano-Makiyama Y."/>
            <person name="Hidaka K."/>
        </authorList>
    </citation>
    <scope>NUCLEOTIDE SEQUENCE [LARGE SCALE GENOMIC DNA]</scope>
    <source>
        <strain evidence="1 2">NBRC 112829</strain>
    </source>
</reference>
<gene>
    <name evidence="1" type="ORF">Hgul01_05391</name>
</gene>